<evidence type="ECO:0000313" key="2">
    <source>
        <dbReference type="Proteomes" id="UP000290567"/>
    </source>
</evidence>
<dbReference type="Proteomes" id="UP000290567">
    <property type="component" value="Unassembled WGS sequence"/>
</dbReference>
<comment type="caution">
    <text evidence="1">The sequence shown here is derived from an EMBL/GenBank/DDBJ whole genome shotgun (WGS) entry which is preliminary data.</text>
</comment>
<keyword evidence="2" id="KW-1185">Reference proteome</keyword>
<gene>
    <name evidence="1" type="ORF">NRIC_04920</name>
</gene>
<evidence type="ECO:0000313" key="1">
    <source>
        <dbReference type="EMBL" id="GCF92601.1"/>
    </source>
</evidence>
<dbReference type="OrthoDB" id="2185913at2"/>
<dbReference type="AlphaFoldDB" id="A0A4P5P8Q4"/>
<dbReference type="InterPro" id="IPR045751">
    <property type="entry name" value="DUF6179"/>
</dbReference>
<dbReference type="RefSeq" id="WP_146621103.1">
    <property type="nucleotide sequence ID" value="NZ_BJCC01000004.1"/>
</dbReference>
<dbReference type="EMBL" id="BJCC01000004">
    <property type="protein sequence ID" value="GCF92601.1"/>
    <property type="molecule type" value="Genomic_DNA"/>
</dbReference>
<protein>
    <submittedName>
        <fullName evidence="1">Uncharacterized protein</fullName>
    </submittedName>
</protein>
<sequence>MNEIVRNPQEFNYFLIQHVQKRLSGTSVISVDEIEAIRQSILFVLDHAVEKESVSDRFENGKQVIKRKLQQAEQCYNEILTTYQSYGIESFEGTLREIGTFFTTYDSDYQANVSCAGWIDYQLAHGADDLIYQGIDFISEYLRRMALEVRFLQNVPEQLVFEILSVYSDHLGFDYRKDINNLYQIIFDQWISKWVSGGDPRSSLLLTLNEMSYVYDRFLREEFPATLLGFLDKNTYYQQTFRQLQQRVLALKSVADLSNLFLTEMEQRKELRLTPPMAATDYALLMQSYDQLDTEKRMGLIAEKMDSPYDLLDYLEQHLEPNGFYLQLFALLSVETITGLFLLLSSYGSLEEDTQLYLSDFRSFIASMSRENQKKLDEALQHYHLGYRDFS</sequence>
<dbReference type="Pfam" id="PF19677">
    <property type="entry name" value="DUF6179"/>
    <property type="match status" value="1"/>
</dbReference>
<name>A0A4P5P8Q4_9ENTE</name>
<proteinExistence type="predicted"/>
<organism evidence="1 2">
    <name type="scientific">Enterococcus florum</name>
    <dbReference type="NCBI Taxonomy" id="2480627"/>
    <lineage>
        <taxon>Bacteria</taxon>
        <taxon>Bacillati</taxon>
        <taxon>Bacillota</taxon>
        <taxon>Bacilli</taxon>
        <taxon>Lactobacillales</taxon>
        <taxon>Enterococcaceae</taxon>
        <taxon>Enterococcus</taxon>
    </lineage>
</organism>
<reference evidence="2" key="1">
    <citation type="submission" date="2019-02" db="EMBL/GenBank/DDBJ databases">
        <title>Draft genome sequence of Enterococcus sp. Gos25-1.</title>
        <authorList>
            <person name="Tanaka N."/>
            <person name="Shiwa Y."/>
            <person name="Fujita N."/>
        </authorList>
    </citation>
    <scope>NUCLEOTIDE SEQUENCE [LARGE SCALE GENOMIC DNA]</scope>
    <source>
        <strain evidence="2">Gos25-1</strain>
    </source>
</reference>
<accession>A0A4P5P8Q4</accession>